<keyword evidence="2" id="KW-1185">Reference proteome</keyword>
<dbReference type="AlphaFoldDB" id="A0A9D3UFW9"/>
<dbReference type="EMBL" id="JAIQCV010000012">
    <property type="protein sequence ID" value="KAH1039742.1"/>
    <property type="molecule type" value="Genomic_DNA"/>
</dbReference>
<dbReference type="Proteomes" id="UP000828251">
    <property type="component" value="Unassembled WGS sequence"/>
</dbReference>
<feature type="non-terminal residue" evidence="1">
    <location>
        <position position="1"/>
    </location>
</feature>
<gene>
    <name evidence="1" type="ORF">J1N35_041485</name>
</gene>
<organism evidence="1 2">
    <name type="scientific">Gossypium stocksii</name>
    <dbReference type="NCBI Taxonomy" id="47602"/>
    <lineage>
        <taxon>Eukaryota</taxon>
        <taxon>Viridiplantae</taxon>
        <taxon>Streptophyta</taxon>
        <taxon>Embryophyta</taxon>
        <taxon>Tracheophyta</taxon>
        <taxon>Spermatophyta</taxon>
        <taxon>Magnoliopsida</taxon>
        <taxon>eudicotyledons</taxon>
        <taxon>Gunneridae</taxon>
        <taxon>Pentapetalae</taxon>
        <taxon>rosids</taxon>
        <taxon>malvids</taxon>
        <taxon>Malvales</taxon>
        <taxon>Malvaceae</taxon>
        <taxon>Malvoideae</taxon>
        <taxon>Gossypium</taxon>
    </lineage>
</organism>
<name>A0A9D3UFW9_9ROSI</name>
<comment type="caution">
    <text evidence="1">The sequence shown here is derived from an EMBL/GenBank/DDBJ whole genome shotgun (WGS) entry which is preliminary data.</text>
</comment>
<proteinExistence type="predicted"/>
<accession>A0A9D3UFW9</accession>
<evidence type="ECO:0000313" key="1">
    <source>
        <dbReference type="EMBL" id="KAH1039742.1"/>
    </source>
</evidence>
<dbReference type="OrthoDB" id="692961at2759"/>
<reference evidence="1 2" key="1">
    <citation type="journal article" date="2021" name="Plant Biotechnol. J.">
        <title>Multi-omics assisted identification of the key and species-specific regulatory components of drought-tolerant mechanisms in Gossypium stocksii.</title>
        <authorList>
            <person name="Yu D."/>
            <person name="Ke L."/>
            <person name="Zhang D."/>
            <person name="Wu Y."/>
            <person name="Sun Y."/>
            <person name="Mei J."/>
            <person name="Sun J."/>
            <person name="Sun Y."/>
        </authorList>
    </citation>
    <scope>NUCLEOTIDE SEQUENCE [LARGE SCALE GENOMIC DNA]</scope>
    <source>
        <strain evidence="2">cv. E1</strain>
        <tissue evidence="1">Leaf</tissue>
    </source>
</reference>
<evidence type="ECO:0000313" key="2">
    <source>
        <dbReference type="Proteomes" id="UP000828251"/>
    </source>
</evidence>
<sequence length="78" mass="9241">DDPPTIKEGEVNDVTAFIVIEAWEHSDFLYQNYILNKFSYALYEVYNVKKTTKELWTYLDHKYKTKDVGAKKFLVVKS</sequence>
<protein>
    <submittedName>
        <fullName evidence="1">Uncharacterized protein</fullName>
    </submittedName>
</protein>